<dbReference type="CDD" id="cd03784">
    <property type="entry name" value="GT1_Gtf-like"/>
    <property type="match status" value="1"/>
</dbReference>
<dbReference type="InterPro" id="IPR002213">
    <property type="entry name" value="UDP_glucos_trans"/>
</dbReference>
<evidence type="ECO:0007829" key="15">
    <source>
        <dbReference type="PeptideAtlas" id="Q93242"/>
    </source>
</evidence>
<feature type="transmembrane region" description="Helical" evidence="11">
    <location>
        <begin position="495"/>
        <end position="518"/>
    </location>
</feature>
<dbReference type="RefSeq" id="NP_001076755.1">
    <property type="nucleotide sequence ID" value="NM_001083286.4"/>
</dbReference>
<keyword evidence="3 10" id="KW-0328">Glycosyltransferase</keyword>
<dbReference type="STRING" id="6239.C17G1.3a.1"/>
<feature type="signal peptide" evidence="11">
    <location>
        <begin position="1"/>
        <end position="18"/>
    </location>
</feature>
<evidence type="ECO:0000256" key="8">
    <source>
        <dbReference type="ARBA" id="ARBA00023136"/>
    </source>
</evidence>
<dbReference type="EMBL" id="BX284606">
    <property type="protein sequence ID" value="CAB01674.1"/>
    <property type="molecule type" value="Genomic_DNA"/>
</dbReference>
<dbReference type="GO" id="GO:0008194">
    <property type="term" value="F:UDP-glycosyltransferase activity"/>
    <property type="evidence" value="ECO:0000318"/>
    <property type="project" value="GO_Central"/>
</dbReference>
<dbReference type="FunCoup" id="Q93242">
    <property type="interactions" value="189"/>
</dbReference>
<keyword evidence="7 11" id="KW-1133">Transmembrane helix</keyword>
<dbReference type="OrthoDB" id="5835829at2759"/>
<evidence type="ECO:0000256" key="4">
    <source>
        <dbReference type="ARBA" id="ARBA00022679"/>
    </source>
</evidence>
<dbReference type="Bgee" id="WBGene00007650">
    <property type="expression patterns" value="Expressed in larva and 3 other cell types or tissues"/>
</dbReference>
<dbReference type="SUPFAM" id="SSF53756">
    <property type="entry name" value="UDP-Glycosyltransferase/glycogen phosphorylase"/>
    <property type="match status" value="1"/>
</dbReference>
<dbReference type="InterPro" id="IPR035595">
    <property type="entry name" value="UDP_glycos_trans_CS"/>
</dbReference>
<dbReference type="UCSC" id="C17G1.3a">
    <property type="organism name" value="c. elegans"/>
</dbReference>
<dbReference type="InterPro" id="IPR050271">
    <property type="entry name" value="UDP-glycosyltransferase"/>
</dbReference>
<dbReference type="Proteomes" id="UP000001940">
    <property type="component" value="Chromosome X"/>
</dbReference>
<evidence type="ECO:0000313" key="12">
    <source>
        <dbReference type="EMBL" id="CAB01674.1"/>
    </source>
</evidence>
<dbReference type="FunFam" id="3.40.50.2000:FF:000038">
    <property type="entry name" value="UDP-GlucuronosylTransferase"/>
    <property type="match status" value="1"/>
</dbReference>
<reference evidence="12 13" key="1">
    <citation type="journal article" date="1998" name="Science">
        <title>Genome sequence of the nematode C. elegans: a platform for investigating biology.</title>
        <authorList>
            <consortium name="The C. elegans sequencing consortium"/>
            <person name="Sulson J.E."/>
            <person name="Waterston R."/>
        </authorList>
    </citation>
    <scope>NUCLEOTIDE SEQUENCE [LARGE SCALE GENOMIC DNA]</scope>
    <source>
        <strain evidence="12 13">Bristol N2</strain>
    </source>
</reference>
<dbReference type="PANTHER" id="PTHR48043">
    <property type="entry name" value="EG:EG0003.4 PROTEIN-RELATED"/>
    <property type="match status" value="1"/>
</dbReference>
<evidence type="ECO:0000256" key="7">
    <source>
        <dbReference type="ARBA" id="ARBA00022989"/>
    </source>
</evidence>
<dbReference type="PROSITE" id="PS00375">
    <property type="entry name" value="UDPGT"/>
    <property type="match status" value="1"/>
</dbReference>
<dbReference type="KEGG" id="cel:CELE_C17G1.3"/>
<dbReference type="PaxDb" id="6239-C17G1.3a"/>
<protein>
    <recommendedName>
        <fullName evidence="11">UDP-glucuronosyltransferase</fullName>
        <ecNumber evidence="11">2.4.1.17</ecNumber>
    </recommendedName>
</protein>
<accession>Q93242</accession>
<dbReference type="Gene3D" id="3.40.50.2000">
    <property type="entry name" value="Glycogen Phosphorylase B"/>
    <property type="match status" value="2"/>
</dbReference>
<evidence type="ECO:0000313" key="13">
    <source>
        <dbReference type="Proteomes" id="UP000001940"/>
    </source>
</evidence>
<evidence type="ECO:0000256" key="1">
    <source>
        <dbReference type="ARBA" id="ARBA00004167"/>
    </source>
</evidence>
<dbReference type="GO" id="GO:0015020">
    <property type="term" value="F:glucuronosyltransferase activity"/>
    <property type="evidence" value="ECO:0007669"/>
    <property type="project" value="UniProtKB-EC"/>
</dbReference>
<proteinExistence type="evidence at protein level"/>
<dbReference type="CAZy" id="GT1">
    <property type="family name" value="Glycosyltransferase Family 1"/>
</dbReference>
<comment type="catalytic activity">
    <reaction evidence="9 11">
        <text>glucuronate acceptor + UDP-alpha-D-glucuronate = acceptor beta-D-glucuronoside + UDP + H(+)</text>
        <dbReference type="Rhea" id="RHEA:21032"/>
        <dbReference type="ChEBI" id="CHEBI:15378"/>
        <dbReference type="ChEBI" id="CHEBI:58052"/>
        <dbReference type="ChEBI" id="CHEBI:58223"/>
        <dbReference type="ChEBI" id="CHEBI:132367"/>
        <dbReference type="ChEBI" id="CHEBI:132368"/>
        <dbReference type="EC" id="2.4.1.17"/>
    </reaction>
</comment>
<dbReference type="PhylomeDB" id="Q93242"/>
<feature type="chain" id="PRO_5005144669" description="UDP-glucuronosyltransferase" evidence="11">
    <location>
        <begin position="19"/>
        <end position="530"/>
    </location>
</feature>
<dbReference type="InParanoid" id="Q93242"/>
<evidence type="ECO:0000313" key="14">
    <source>
        <dbReference type="WormBase" id="C17G1.3a"/>
    </source>
</evidence>
<organism evidence="12 13">
    <name type="scientific">Caenorhabditis elegans</name>
    <dbReference type="NCBI Taxonomy" id="6239"/>
    <lineage>
        <taxon>Eukaryota</taxon>
        <taxon>Metazoa</taxon>
        <taxon>Ecdysozoa</taxon>
        <taxon>Nematoda</taxon>
        <taxon>Chromadorea</taxon>
        <taxon>Rhabditida</taxon>
        <taxon>Rhabditina</taxon>
        <taxon>Rhabditomorpha</taxon>
        <taxon>Rhabditoidea</taxon>
        <taxon>Rhabditidae</taxon>
        <taxon>Peloderinae</taxon>
        <taxon>Caenorhabditis</taxon>
    </lineage>
</organism>
<dbReference type="PIR" id="T19365">
    <property type="entry name" value="T19365"/>
</dbReference>
<dbReference type="SMR" id="Q93242"/>
<dbReference type="OMA" id="HHFKAPC"/>
<dbReference type="GO" id="GO:0016020">
    <property type="term" value="C:membrane"/>
    <property type="evidence" value="ECO:0007669"/>
    <property type="project" value="UniProtKB-SubCell"/>
</dbReference>
<comment type="subcellular location">
    <subcellularLocation>
        <location evidence="1 11">Membrane</location>
        <topology evidence="1 11">Single-pass membrane protein</topology>
    </subcellularLocation>
</comment>
<sequence>MQLLSALLLQILFNVSSPYKILVYSNLFGHSHIKFVGSVVDTLVDAGHDVTVVLPVIDSTQKNRTSIKSGAKQIIIDADEEVVEIFSQTEKFLSNMWTMEMSNPLMMWMNPRILTQLFGKQCTKVMKLSELLDQLKSEKFDLAITEAFDSCGYGIFEYLQIPAHVSILSCARMDHVSDVLGQPIAPSYVPGTQSLYSDRMTMTQRFLNYLQFLNGNSMFSDIGDYESANAKKLLGVERSWREILPESSFLLTNHIPVLEFPAPTFDKIVPIGGISVNKNKETLKLEHYFDTMVSMRKKNVIISFGSNIKSMDMPDEYKKSLAELFQLMPDVTFIWKYENLADKKYTCGIMNINRVEWIPQTELLADSRVDAFITHGGLGSVTELATMGKPAVVIPIFADQTRNAEMLKRHGGAEVLHKTDLANPETLRKTLRKVMDDPSYRQNAQRLAEMLNNQPTNPKETLVKHVEFAARFGKLPSMDPYGRHQNIIEYYNLDILAIATILLTLVVYLKIFAVGVVVRCCCGKKKVKFE</sequence>
<dbReference type="PANTHER" id="PTHR48043:SF83">
    <property type="entry name" value="UDP-GLUCURONOSYLTRANSFERASE"/>
    <property type="match status" value="1"/>
</dbReference>
<evidence type="ECO:0000256" key="2">
    <source>
        <dbReference type="ARBA" id="ARBA00009995"/>
    </source>
</evidence>
<dbReference type="EC" id="2.4.1.17" evidence="11"/>
<dbReference type="CTD" id="181205"/>
<dbReference type="PeptideAtlas" id="Q93242"/>
<keyword evidence="4 10" id="KW-0808">Transferase</keyword>
<dbReference type="GO" id="GO:0007369">
    <property type="term" value="P:gastrulation"/>
    <property type="evidence" value="ECO:0000315"/>
    <property type="project" value="WormBase"/>
</dbReference>
<dbReference type="eggNOG" id="KOG1192">
    <property type="taxonomic scope" value="Eukaryota"/>
</dbReference>
<keyword evidence="15" id="KW-1267">Proteomics identification</keyword>
<gene>
    <name evidence="12 14" type="primary">ugt-23</name>
    <name evidence="14" type="ORF">C17G1.3</name>
    <name evidence="12" type="ORF">CELE_C17G1.3</name>
</gene>
<evidence type="ECO:0000256" key="3">
    <source>
        <dbReference type="ARBA" id="ARBA00022676"/>
    </source>
</evidence>
<keyword evidence="6 11" id="KW-0732">Signal</keyword>
<dbReference type="Pfam" id="PF00201">
    <property type="entry name" value="UDPGT"/>
    <property type="match status" value="1"/>
</dbReference>
<evidence type="ECO:0000256" key="6">
    <source>
        <dbReference type="ARBA" id="ARBA00022729"/>
    </source>
</evidence>
<comment type="similarity">
    <text evidence="2 10">Belongs to the UDP-glycosyltransferase family.</text>
</comment>
<dbReference type="AGR" id="WB:WBGene00007650"/>
<keyword evidence="8 11" id="KW-0472">Membrane</keyword>
<keyword evidence="5 11" id="KW-0812">Transmembrane</keyword>
<dbReference type="FunFam" id="3.40.50.2000:FF:000380">
    <property type="entry name" value="UDP-glucuronosyltransferase"/>
    <property type="match status" value="1"/>
</dbReference>
<dbReference type="ExpressionAtlas" id="Q93242">
    <property type="expression patterns" value="baseline and differential"/>
</dbReference>
<name>Q93242_CAEEL</name>
<dbReference type="GeneID" id="181205"/>
<keyword evidence="13" id="KW-1185">Reference proteome</keyword>
<dbReference type="AlphaFoldDB" id="Q93242"/>
<evidence type="ECO:0000256" key="10">
    <source>
        <dbReference type="RuleBase" id="RU003718"/>
    </source>
</evidence>
<dbReference type="WormBase" id="C17G1.3a">
    <property type="protein sequence ID" value="CE08282"/>
    <property type="gene ID" value="WBGene00007650"/>
    <property type="gene designation" value="ugt-23"/>
</dbReference>
<evidence type="ECO:0000256" key="9">
    <source>
        <dbReference type="ARBA" id="ARBA00047475"/>
    </source>
</evidence>
<evidence type="ECO:0000256" key="11">
    <source>
        <dbReference type="RuleBase" id="RU362059"/>
    </source>
</evidence>
<evidence type="ECO:0000256" key="5">
    <source>
        <dbReference type="ARBA" id="ARBA00022692"/>
    </source>
</evidence>